<organism evidence="2 3">
    <name type="scientific">Rubripirellula reticaptiva</name>
    <dbReference type="NCBI Taxonomy" id="2528013"/>
    <lineage>
        <taxon>Bacteria</taxon>
        <taxon>Pseudomonadati</taxon>
        <taxon>Planctomycetota</taxon>
        <taxon>Planctomycetia</taxon>
        <taxon>Pirellulales</taxon>
        <taxon>Pirellulaceae</taxon>
        <taxon>Rubripirellula</taxon>
    </lineage>
</organism>
<comment type="caution">
    <text evidence="2">The sequence shown here is derived from an EMBL/GenBank/DDBJ whole genome shotgun (WGS) entry which is preliminary data.</text>
</comment>
<feature type="transmembrane region" description="Helical" evidence="1">
    <location>
        <begin position="30"/>
        <end position="49"/>
    </location>
</feature>
<accession>A0A5C6FAB0</accession>
<keyword evidence="3" id="KW-1185">Reference proteome</keyword>
<reference evidence="2 3" key="1">
    <citation type="submission" date="2019-02" db="EMBL/GenBank/DDBJ databases">
        <title>Deep-cultivation of Planctomycetes and their phenomic and genomic characterization uncovers novel biology.</title>
        <authorList>
            <person name="Wiegand S."/>
            <person name="Jogler M."/>
            <person name="Boedeker C."/>
            <person name="Pinto D."/>
            <person name="Vollmers J."/>
            <person name="Rivas-Marin E."/>
            <person name="Kohn T."/>
            <person name="Peeters S.H."/>
            <person name="Heuer A."/>
            <person name="Rast P."/>
            <person name="Oberbeckmann S."/>
            <person name="Bunk B."/>
            <person name="Jeske O."/>
            <person name="Meyerdierks A."/>
            <person name="Storesund J.E."/>
            <person name="Kallscheuer N."/>
            <person name="Luecker S."/>
            <person name="Lage O.M."/>
            <person name="Pohl T."/>
            <person name="Merkel B.J."/>
            <person name="Hornburger P."/>
            <person name="Mueller R.-W."/>
            <person name="Bruemmer F."/>
            <person name="Labrenz M."/>
            <person name="Spormann A.M."/>
            <person name="Op Den Camp H."/>
            <person name="Overmann J."/>
            <person name="Amann R."/>
            <person name="Jetten M.S.M."/>
            <person name="Mascher T."/>
            <person name="Medema M.H."/>
            <person name="Devos D.P."/>
            <person name="Kaster A.-K."/>
            <person name="Ovreas L."/>
            <person name="Rohde M."/>
            <person name="Galperin M.Y."/>
            <person name="Jogler C."/>
        </authorList>
    </citation>
    <scope>NUCLEOTIDE SEQUENCE [LARGE SCALE GENOMIC DNA]</scope>
    <source>
        <strain evidence="2 3">Poly59</strain>
    </source>
</reference>
<protein>
    <recommendedName>
        <fullName evidence="4">HTTM domain-containing protein</fullName>
    </recommendedName>
</protein>
<dbReference type="RefSeq" id="WP_146532273.1">
    <property type="nucleotide sequence ID" value="NZ_SJPX01000001.1"/>
</dbReference>
<evidence type="ECO:0000256" key="1">
    <source>
        <dbReference type="SAM" id="Phobius"/>
    </source>
</evidence>
<keyword evidence="1" id="KW-0812">Transmembrane</keyword>
<keyword evidence="1" id="KW-0472">Membrane</keyword>
<keyword evidence="1" id="KW-1133">Transmembrane helix</keyword>
<dbReference type="AlphaFoldDB" id="A0A5C6FAB0"/>
<feature type="transmembrane region" description="Helical" evidence="1">
    <location>
        <begin position="69"/>
        <end position="90"/>
    </location>
</feature>
<proteinExistence type="predicted"/>
<evidence type="ECO:0000313" key="3">
    <source>
        <dbReference type="Proteomes" id="UP000317977"/>
    </source>
</evidence>
<dbReference type="OrthoDB" id="274943at2"/>
<feature type="transmembrane region" description="Helical" evidence="1">
    <location>
        <begin position="247"/>
        <end position="276"/>
    </location>
</feature>
<name>A0A5C6FAB0_9BACT</name>
<evidence type="ECO:0000313" key="2">
    <source>
        <dbReference type="EMBL" id="TWU57354.1"/>
    </source>
</evidence>
<evidence type="ECO:0008006" key="4">
    <source>
        <dbReference type="Google" id="ProtNLM"/>
    </source>
</evidence>
<dbReference type="EMBL" id="SJPX01000001">
    <property type="protein sequence ID" value="TWU57354.1"/>
    <property type="molecule type" value="Genomic_DNA"/>
</dbReference>
<dbReference type="Proteomes" id="UP000317977">
    <property type="component" value="Unassembled WGS sequence"/>
</dbReference>
<feature type="transmembrane region" description="Helical" evidence="1">
    <location>
        <begin position="221"/>
        <end position="241"/>
    </location>
</feature>
<gene>
    <name evidence="2" type="ORF">Poly59_02610</name>
</gene>
<sequence>MNEALPGDASEPISLESVAPEKIQFDRVVLVHRMVQIGMFVGLVWKWNFFVESAKVYQAIPLADDFFPAFFQSAAVVIVAFVAAIASLALNAVTASRPLQVACSAVTFLASTVLCVHQGSYNDMTFVTTWWTSLWSLWFVWHMADTDQVCVLSRGALLSRLIVSVILLGGGVGKWTGEYWSGEVFFDIYFRDRNFWVFNLLRENFDYETLHEMAKWYSRKVVIVETVAGLGLWLLPARWAATVAVLLLMSIALFSNFLLFSVLTSLIGLAAVGFFVTKQK</sequence>